<dbReference type="Pfam" id="PF09669">
    <property type="entry name" value="Phage_pRha"/>
    <property type="match status" value="1"/>
</dbReference>
<reference evidence="1" key="1">
    <citation type="journal article" date="2014" name="Int. J. Syst. Evol. Microbiol.">
        <title>Complete genome sequence of Corynebacterium casei LMG S-19264T (=DSM 44701T), isolated from a smear-ripened cheese.</title>
        <authorList>
            <consortium name="US DOE Joint Genome Institute (JGI-PGF)"/>
            <person name="Walter F."/>
            <person name="Albersmeier A."/>
            <person name="Kalinowski J."/>
            <person name="Ruckert C."/>
        </authorList>
    </citation>
    <scope>NUCLEOTIDE SEQUENCE</scope>
    <source>
        <strain evidence="1">VKM B-2789</strain>
    </source>
</reference>
<gene>
    <name evidence="1" type="ORF">GCM10017653_35460</name>
</gene>
<dbReference type="EMBL" id="BSFM01000016">
    <property type="protein sequence ID" value="GLK85476.1"/>
    <property type="molecule type" value="Genomic_DNA"/>
</dbReference>
<proteinExistence type="predicted"/>
<dbReference type="AlphaFoldDB" id="A0A9W6JZL5"/>
<sequence length="108" mass="11831">MAAFFGKQHPHVLRDIKALISDAPSIASSFGAIELPVKVGFGTRMDPAYEMTRDGFSLLAMGFTGKRALAFKLRYIEEFNRMEGQLRAPAVPALPDFTDPGEAPSKRS</sequence>
<dbReference type="NCBIfam" id="TIGR02681">
    <property type="entry name" value="phage_pRha"/>
    <property type="match status" value="1"/>
</dbReference>
<dbReference type="Proteomes" id="UP001143330">
    <property type="component" value="Unassembled WGS sequence"/>
</dbReference>
<accession>A0A9W6JZL5</accession>
<dbReference type="InterPro" id="IPR014054">
    <property type="entry name" value="Phage_regulatory_Rha"/>
</dbReference>
<protein>
    <recommendedName>
        <fullName evidence="3">Rha family phage regulatory protein</fullName>
    </recommendedName>
</protein>
<keyword evidence="2" id="KW-1185">Reference proteome</keyword>
<evidence type="ECO:0000313" key="1">
    <source>
        <dbReference type="EMBL" id="GLK85476.1"/>
    </source>
</evidence>
<evidence type="ECO:0000313" key="2">
    <source>
        <dbReference type="Proteomes" id="UP001143330"/>
    </source>
</evidence>
<evidence type="ECO:0008006" key="3">
    <source>
        <dbReference type="Google" id="ProtNLM"/>
    </source>
</evidence>
<comment type="caution">
    <text evidence="1">The sequence shown here is derived from an EMBL/GenBank/DDBJ whole genome shotgun (WGS) entry which is preliminary data.</text>
</comment>
<reference evidence="1" key="2">
    <citation type="submission" date="2023-01" db="EMBL/GenBank/DDBJ databases">
        <authorList>
            <person name="Sun Q."/>
            <person name="Evtushenko L."/>
        </authorList>
    </citation>
    <scope>NUCLEOTIDE SEQUENCE</scope>
    <source>
        <strain evidence="1">VKM B-2789</strain>
    </source>
</reference>
<name>A0A9W6JZL5_9HYPH</name>
<organism evidence="1 2">
    <name type="scientific">Ancylobacter defluvii</name>
    <dbReference type="NCBI Taxonomy" id="1282440"/>
    <lineage>
        <taxon>Bacteria</taxon>
        <taxon>Pseudomonadati</taxon>
        <taxon>Pseudomonadota</taxon>
        <taxon>Alphaproteobacteria</taxon>
        <taxon>Hyphomicrobiales</taxon>
        <taxon>Xanthobacteraceae</taxon>
        <taxon>Ancylobacter</taxon>
    </lineage>
</organism>